<organism evidence="8 9">
    <name type="scientific">Dokdonia pacifica</name>
    <dbReference type="NCBI Taxonomy" id="1627892"/>
    <lineage>
        <taxon>Bacteria</taxon>
        <taxon>Pseudomonadati</taxon>
        <taxon>Bacteroidota</taxon>
        <taxon>Flavobacteriia</taxon>
        <taxon>Flavobacteriales</taxon>
        <taxon>Flavobacteriaceae</taxon>
        <taxon>Dokdonia</taxon>
    </lineage>
</organism>
<evidence type="ECO:0000313" key="8">
    <source>
        <dbReference type="EMBL" id="SNS26400.1"/>
    </source>
</evidence>
<dbReference type="SUPFAM" id="SSF48452">
    <property type="entry name" value="TPR-like"/>
    <property type="match status" value="2"/>
</dbReference>
<evidence type="ECO:0000256" key="7">
    <source>
        <dbReference type="SAM" id="Phobius"/>
    </source>
</evidence>
<evidence type="ECO:0000256" key="4">
    <source>
        <dbReference type="ARBA" id="ARBA00022803"/>
    </source>
</evidence>
<keyword evidence="2" id="KW-0963">Cytoplasm</keyword>
<dbReference type="RefSeq" id="WP_089373594.1">
    <property type="nucleotide sequence ID" value="NZ_BMEP01000001.1"/>
</dbReference>
<dbReference type="SUPFAM" id="SSF46894">
    <property type="entry name" value="C-terminal effector domain of the bipartite response regulators"/>
    <property type="match status" value="1"/>
</dbReference>
<dbReference type="SMART" id="SM00028">
    <property type="entry name" value="TPR"/>
    <property type="match status" value="5"/>
</dbReference>
<feature type="coiled-coil region" evidence="6">
    <location>
        <begin position="398"/>
        <end position="425"/>
    </location>
</feature>
<dbReference type="InterPro" id="IPR051476">
    <property type="entry name" value="Bac_ResReg_Asp_Phosphatase"/>
</dbReference>
<comment type="similarity">
    <text evidence="5">Belongs to the Rap family.</text>
</comment>
<dbReference type="InterPro" id="IPR011990">
    <property type="entry name" value="TPR-like_helical_dom_sf"/>
</dbReference>
<dbReference type="PANTHER" id="PTHR46630">
    <property type="entry name" value="TETRATRICOPEPTIDE REPEAT PROTEIN 29"/>
    <property type="match status" value="1"/>
</dbReference>
<evidence type="ECO:0000256" key="3">
    <source>
        <dbReference type="ARBA" id="ARBA00022737"/>
    </source>
</evidence>
<keyword evidence="9" id="KW-1185">Reference proteome</keyword>
<evidence type="ECO:0000313" key="9">
    <source>
        <dbReference type="Proteomes" id="UP000198379"/>
    </source>
</evidence>
<dbReference type="Pfam" id="PF13424">
    <property type="entry name" value="TPR_12"/>
    <property type="match status" value="1"/>
</dbReference>
<dbReference type="OrthoDB" id="1184030at2"/>
<dbReference type="GO" id="GO:0006355">
    <property type="term" value="P:regulation of DNA-templated transcription"/>
    <property type="evidence" value="ECO:0007669"/>
    <property type="project" value="InterPro"/>
</dbReference>
<keyword evidence="7" id="KW-0472">Membrane</keyword>
<evidence type="ECO:0000256" key="6">
    <source>
        <dbReference type="SAM" id="Coils"/>
    </source>
</evidence>
<gene>
    <name evidence="8" type="ORF">SAMN06265376_109104</name>
</gene>
<comment type="subcellular location">
    <subcellularLocation>
        <location evidence="1">Cytoplasm</location>
    </subcellularLocation>
</comment>
<protein>
    <submittedName>
        <fullName evidence="8">Tetratricopeptide repeat-containing protein</fullName>
    </submittedName>
</protein>
<dbReference type="AlphaFoldDB" id="A0A239D236"/>
<sequence>MKKEICILFAFLMLLKLQAQESDLDLVQLDKTYKESTVDSIKVKAMLALGEYHLDKNFSKARFLIHDAFSILQKEENKNNLNALANAYSLKGIIARREGHHVQSLDNYFKSKTIYEQLKDSINISSLLHNMGMVHRYNKDYRKSIPFYQKSIAIKTRLGNQTYEIASSYNMMGVSYKGIKKRDSALWCYNKAIALFTSIDKEEDIYRAKNNIANLYRIDKKYEEALEIYFESNAYYKKKGSVISTANNLYNISTVYKDLKQYETAMKYADSSLSISKAEGLKGRISKVYLRKSFLYAKLENYKEAYNYYRLFNRTSDSLFNIENIKKIQELELTHEFEQEKLGLELEKKEIKALAKAETFKKRLYLLLFVLALLTAGVIWFLVRKIYKGRALIISEKLEKEEVQKELLNQKIKAKEGEIKSLIADNSMRLSFKEELLQQLKSKATGTDLGTLKQSLDSLIKDLQSQINTESKFSLLQSKVDEANEGFDAKLRRLYPELTKTEREICSLLRLNLSIKEMMTIRGASLDAIKSVRYRIRKKLSLSPKEELEQFIQNL</sequence>
<evidence type="ECO:0000256" key="1">
    <source>
        <dbReference type="ARBA" id="ARBA00004496"/>
    </source>
</evidence>
<keyword evidence="3" id="KW-0677">Repeat</keyword>
<accession>A0A239D236</accession>
<evidence type="ECO:0000256" key="2">
    <source>
        <dbReference type="ARBA" id="ARBA00022490"/>
    </source>
</evidence>
<dbReference type="GO" id="GO:0005737">
    <property type="term" value="C:cytoplasm"/>
    <property type="evidence" value="ECO:0007669"/>
    <property type="project" value="UniProtKB-SubCell"/>
</dbReference>
<dbReference type="InterPro" id="IPR019734">
    <property type="entry name" value="TPR_rpt"/>
</dbReference>
<keyword evidence="4" id="KW-0802">TPR repeat</keyword>
<proteinExistence type="inferred from homology"/>
<feature type="transmembrane region" description="Helical" evidence="7">
    <location>
        <begin position="364"/>
        <end position="383"/>
    </location>
</feature>
<name>A0A239D236_9FLAO</name>
<keyword evidence="7" id="KW-1133">Transmembrane helix</keyword>
<dbReference type="Proteomes" id="UP000198379">
    <property type="component" value="Unassembled WGS sequence"/>
</dbReference>
<reference evidence="8 9" key="1">
    <citation type="submission" date="2017-06" db="EMBL/GenBank/DDBJ databases">
        <authorList>
            <person name="Kim H.J."/>
            <person name="Triplett B.A."/>
        </authorList>
    </citation>
    <scope>NUCLEOTIDE SEQUENCE [LARGE SCALE GENOMIC DNA]</scope>
    <source>
        <strain evidence="8 9">DSM 25597</strain>
    </source>
</reference>
<dbReference type="Pfam" id="PF13181">
    <property type="entry name" value="TPR_8"/>
    <property type="match status" value="1"/>
</dbReference>
<keyword evidence="6" id="KW-0175">Coiled coil</keyword>
<evidence type="ECO:0000256" key="5">
    <source>
        <dbReference type="ARBA" id="ARBA00038253"/>
    </source>
</evidence>
<dbReference type="GO" id="GO:0003677">
    <property type="term" value="F:DNA binding"/>
    <property type="evidence" value="ECO:0007669"/>
    <property type="project" value="InterPro"/>
</dbReference>
<keyword evidence="7" id="KW-0812">Transmembrane</keyword>
<dbReference type="PANTHER" id="PTHR46630:SF1">
    <property type="entry name" value="TETRATRICOPEPTIDE REPEAT PROTEIN 29"/>
    <property type="match status" value="1"/>
</dbReference>
<dbReference type="Gene3D" id="1.25.40.10">
    <property type="entry name" value="Tetratricopeptide repeat domain"/>
    <property type="match status" value="2"/>
</dbReference>
<dbReference type="EMBL" id="FZNY01000009">
    <property type="protein sequence ID" value="SNS26400.1"/>
    <property type="molecule type" value="Genomic_DNA"/>
</dbReference>
<dbReference type="InterPro" id="IPR016032">
    <property type="entry name" value="Sig_transdc_resp-reg_C-effctor"/>
</dbReference>